<organism evidence="1 2">
    <name type="scientific">Pluteus cervinus</name>
    <dbReference type="NCBI Taxonomy" id="181527"/>
    <lineage>
        <taxon>Eukaryota</taxon>
        <taxon>Fungi</taxon>
        <taxon>Dikarya</taxon>
        <taxon>Basidiomycota</taxon>
        <taxon>Agaricomycotina</taxon>
        <taxon>Agaricomycetes</taxon>
        <taxon>Agaricomycetidae</taxon>
        <taxon>Agaricales</taxon>
        <taxon>Pluteineae</taxon>
        <taxon>Pluteaceae</taxon>
        <taxon>Pluteus</taxon>
    </lineage>
</organism>
<sequence>MKDIRKREYKRDQKQNKMLGFYPEVLERMNVVSDQGSMGMGMISAMLPPAFSPSQCDDGDAWGIPVPLLTGPDVEANSYMPMNLAPGNSHHGYPPAGSPRYGPYYGGVQPRKSWEQVKRSREQAHERKKAVVHARYRVEERGRIRKVEMRRVGHELGRIQEIARRNTLTKEQQDDQTDAVKRALALSSAAMREKERAVEREFEQKRIREVQRGQARAFPTIQVVHSVRAIEPVTRTTVAVAKPAKLLLDRPYGEGSVPGPSSSSRLADTDFQIASMARGEGVIQEAQQAPIQTTELQVTDVFGDMNQDECVYMKVRIRRKMRMDALTKRV</sequence>
<reference evidence="1 2" key="1">
    <citation type="journal article" date="2019" name="Nat. Ecol. Evol.">
        <title>Megaphylogeny resolves global patterns of mushroom evolution.</title>
        <authorList>
            <person name="Varga T."/>
            <person name="Krizsan K."/>
            <person name="Foldi C."/>
            <person name="Dima B."/>
            <person name="Sanchez-Garcia M."/>
            <person name="Sanchez-Ramirez S."/>
            <person name="Szollosi G.J."/>
            <person name="Szarkandi J.G."/>
            <person name="Papp V."/>
            <person name="Albert L."/>
            <person name="Andreopoulos W."/>
            <person name="Angelini C."/>
            <person name="Antonin V."/>
            <person name="Barry K.W."/>
            <person name="Bougher N.L."/>
            <person name="Buchanan P."/>
            <person name="Buyck B."/>
            <person name="Bense V."/>
            <person name="Catcheside P."/>
            <person name="Chovatia M."/>
            <person name="Cooper J."/>
            <person name="Damon W."/>
            <person name="Desjardin D."/>
            <person name="Finy P."/>
            <person name="Geml J."/>
            <person name="Haridas S."/>
            <person name="Hughes K."/>
            <person name="Justo A."/>
            <person name="Karasinski D."/>
            <person name="Kautmanova I."/>
            <person name="Kiss B."/>
            <person name="Kocsube S."/>
            <person name="Kotiranta H."/>
            <person name="LaButti K.M."/>
            <person name="Lechner B.E."/>
            <person name="Liimatainen K."/>
            <person name="Lipzen A."/>
            <person name="Lukacs Z."/>
            <person name="Mihaltcheva S."/>
            <person name="Morgado L.N."/>
            <person name="Niskanen T."/>
            <person name="Noordeloos M.E."/>
            <person name="Ohm R.A."/>
            <person name="Ortiz-Santana B."/>
            <person name="Ovrebo C."/>
            <person name="Racz N."/>
            <person name="Riley R."/>
            <person name="Savchenko A."/>
            <person name="Shiryaev A."/>
            <person name="Soop K."/>
            <person name="Spirin V."/>
            <person name="Szebenyi C."/>
            <person name="Tomsovsky M."/>
            <person name="Tulloss R.E."/>
            <person name="Uehling J."/>
            <person name="Grigoriev I.V."/>
            <person name="Vagvolgyi C."/>
            <person name="Papp T."/>
            <person name="Martin F.M."/>
            <person name="Miettinen O."/>
            <person name="Hibbett D.S."/>
            <person name="Nagy L.G."/>
        </authorList>
    </citation>
    <scope>NUCLEOTIDE SEQUENCE [LARGE SCALE GENOMIC DNA]</scope>
    <source>
        <strain evidence="1 2">NL-1719</strain>
    </source>
</reference>
<dbReference type="Proteomes" id="UP000308600">
    <property type="component" value="Unassembled WGS sequence"/>
</dbReference>
<gene>
    <name evidence="1" type="ORF">BDN72DRAFT_684964</name>
</gene>
<dbReference type="EMBL" id="ML208355">
    <property type="protein sequence ID" value="TFK68293.1"/>
    <property type="molecule type" value="Genomic_DNA"/>
</dbReference>
<protein>
    <submittedName>
        <fullName evidence="1">Uncharacterized protein</fullName>
    </submittedName>
</protein>
<keyword evidence="2" id="KW-1185">Reference proteome</keyword>
<name>A0ACD3ARE9_9AGAR</name>
<proteinExistence type="predicted"/>
<evidence type="ECO:0000313" key="2">
    <source>
        <dbReference type="Proteomes" id="UP000308600"/>
    </source>
</evidence>
<evidence type="ECO:0000313" key="1">
    <source>
        <dbReference type="EMBL" id="TFK68293.1"/>
    </source>
</evidence>
<accession>A0ACD3ARE9</accession>